<dbReference type="Gene3D" id="3.40.109.10">
    <property type="entry name" value="NADH Oxidase"/>
    <property type="match status" value="1"/>
</dbReference>
<dbReference type="InterPro" id="IPR000415">
    <property type="entry name" value="Nitroreductase-like"/>
</dbReference>
<evidence type="ECO:0000313" key="2">
    <source>
        <dbReference type="Proteomes" id="UP001331936"/>
    </source>
</evidence>
<accession>A0ABU7JZC4</accession>
<dbReference type="PANTHER" id="PTHR23026:SF123">
    <property type="entry name" value="NAD(P)H NITROREDUCTASE RV3131-RELATED"/>
    <property type="match status" value="1"/>
</dbReference>
<reference evidence="1 2" key="1">
    <citation type="submission" date="2023-08" db="EMBL/GenBank/DDBJ databases">
        <authorList>
            <person name="Girao M."/>
            <person name="Carvalho M.F."/>
        </authorList>
    </citation>
    <scope>NUCLEOTIDE SEQUENCE [LARGE SCALE GENOMIC DNA]</scope>
    <source>
        <strain evidence="1 2">CC-R104</strain>
    </source>
</reference>
<evidence type="ECO:0000313" key="1">
    <source>
        <dbReference type="EMBL" id="MEE2035363.1"/>
    </source>
</evidence>
<organism evidence="1 2">
    <name type="scientific">Rhodococcus chondri</name>
    <dbReference type="NCBI Taxonomy" id="3065941"/>
    <lineage>
        <taxon>Bacteria</taxon>
        <taxon>Bacillati</taxon>
        <taxon>Actinomycetota</taxon>
        <taxon>Actinomycetes</taxon>
        <taxon>Mycobacteriales</taxon>
        <taxon>Nocardiaceae</taxon>
        <taxon>Rhodococcus</taxon>
    </lineage>
</organism>
<proteinExistence type="predicted"/>
<dbReference type="PANTHER" id="PTHR23026">
    <property type="entry name" value="NADPH NITROREDUCTASE"/>
    <property type="match status" value="1"/>
</dbReference>
<dbReference type="SUPFAM" id="SSF55469">
    <property type="entry name" value="FMN-dependent nitroreductase-like"/>
    <property type="match status" value="2"/>
</dbReference>
<name>A0ABU7JZC4_9NOCA</name>
<sequence>MGTSAETMPDRRTLESAIVSASRAPSLHNSQPWKWLLGSDELSLFSDNDRILPATDAYGRQMVLSCGAALHHLQIALAAHRWASVIERIPHPPGRQCLATIRFHPADEASDSELRLAAAIRLRRTERLPMTAPANPQQTLADLRDLTERSGVHLSRIGEHGRPALDDMSRRIMGLRRGDQAYQAELRWWTGQAVYPGGIPPDALPTARQSVAADREFPAGSATSDTTADQDRAAIFLLSTDTDSRLDWLRCGEALSAVLLTCTDRGLATCPVTHLTELNAFRTFLGDLTDGIGVPQVLVRVGFRTHPEAATATSRRPLSEILFREHPVDPLADTQ</sequence>
<keyword evidence="2" id="KW-1185">Reference proteome</keyword>
<comment type="caution">
    <text evidence="1">The sequence shown here is derived from an EMBL/GenBank/DDBJ whole genome shotgun (WGS) entry which is preliminary data.</text>
</comment>
<evidence type="ECO:0008006" key="3">
    <source>
        <dbReference type="Google" id="ProtNLM"/>
    </source>
</evidence>
<dbReference type="InterPro" id="IPR050627">
    <property type="entry name" value="Nitroreductase/BluB"/>
</dbReference>
<gene>
    <name evidence="1" type="ORF">Q8814_25200</name>
</gene>
<dbReference type="NCBIfam" id="NF047509">
    <property type="entry name" value="Rv3131_FMN_oxido"/>
    <property type="match status" value="1"/>
</dbReference>
<protein>
    <recommendedName>
        <fullName evidence="3">Nitroreductase domain-containing protein</fullName>
    </recommendedName>
</protein>
<dbReference type="Proteomes" id="UP001331936">
    <property type="component" value="Unassembled WGS sequence"/>
</dbReference>
<dbReference type="EMBL" id="JAUZMZ010000294">
    <property type="protein sequence ID" value="MEE2035363.1"/>
    <property type="molecule type" value="Genomic_DNA"/>
</dbReference>